<protein>
    <recommendedName>
        <fullName evidence="9">Protein CFT1</fullName>
    </recommendedName>
</protein>
<dbReference type="EMBL" id="ML119645">
    <property type="protein sequence ID" value="RPA88221.1"/>
    <property type="molecule type" value="Genomic_DNA"/>
</dbReference>
<dbReference type="Pfam" id="PF23726">
    <property type="entry name" value="Beta-prop_RSE1_2nd"/>
    <property type="match status" value="1"/>
</dbReference>
<reference evidence="7 8" key="1">
    <citation type="journal article" date="2018" name="Nat. Ecol. Evol.">
        <title>Pezizomycetes genomes reveal the molecular basis of ectomycorrhizal truffle lifestyle.</title>
        <authorList>
            <person name="Murat C."/>
            <person name="Payen T."/>
            <person name="Noel B."/>
            <person name="Kuo A."/>
            <person name="Morin E."/>
            <person name="Chen J."/>
            <person name="Kohler A."/>
            <person name="Krizsan K."/>
            <person name="Balestrini R."/>
            <person name="Da Silva C."/>
            <person name="Montanini B."/>
            <person name="Hainaut M."/>
            <person name="Levati E."/>
            <person name="Barry K.W."/>
            <person name="Belfiori B."/>
            <person name="Cichocki N."/>
            <person name="Clum A."/>
            <person name="Dockter R.B."/>
            <person name="Fauchery L."/>
            <person name="Guy J."/>
            <person name="Iotti M."/>
            <person name="Le Tacon F."/>
            <person name="Lindquist E.A."/>
            <person name="Lipzen A."/>
            <person name="Malagnac F."/>
            <person name="Mello A."/>
            <person name="Molinier V."/>
            <person name="Miyauchi S."/>
            <person name="Poulain J."/>
            <person name="Riccioni C."/>
            <person name="Rubini A."/>
            <person name="Sitrit Y."/>
            <person name="Splivallo R."/>
            <person name="Traeger S."/>
            <person name="Wang M."/>
            <person name="Zifcakova L."/>
            <person name="Wipf D."/>
            <person name="Zambonelli A."/>
            <person name="Paolocci F."/>
            <person name="Nowrousian M."/>
            <person name="Ottonello S."/>
            <person name="Baldrian P."/>
            <person name="Spatafora J.W."/>
            <person name="Henrissat B."/>
            <person name="Nagy L.G."/>
            <person name="Aury J.M."/>
            <person name="Wincker P."/>
            <person name="Grigoriev I.V."/>
            <person name="Bonfante P."/>
            <person name="Martin F.M."/>
        </authorList>
    </citation>
    <scope>NUCLEOTIDE SEQUENCE [LARGE SCALE GENOMIC DNA]</scope>
    <source>
        <strain evidence="7 8">RN42</strain>
    </source>
</reference>
<dbReference type="STRING" id="1160509.A0A3N4IVB1"/>
<evidence type="ECO:0000256" key="3">
    <source>
        <dbReference type="SAM" id="MobiDB-lite"/>
    </source>
</evidence>
<dbReference type="Proteomes" id="UP000275078">
    <property type="component" value="Unassembled WGS sequence"/>
</dbReference>
<dbReference type="Gene3D" id="2.130.10.10">
    <property type="entry name" value="YVTN repeat-like/Quinoprotein amine dehydrogenase"/>
    <property type="match status" value="2"/>
</dbReference>
<dbReference type="Pfam" id="PF10433">
    <property type="entry name" value="Beta-prop_RSE1_1st"/>
    <property type="match status" value="1"/>
</dbReference>
<evidence type="ECO:0000259" key="4">
    <source>
        <dbReference type="Pfam" id="PF03178"/>
    </source>
</evidence>
<proteinExistence type="predicted"/>
<dbReference type="Pfam" id="PF03178">
    <property type="entry name" value="CPSF_A"/>
    <property type="match status" value="1"/>
</dbReference>
<organism evidence="7 8">
    <name type="scientific">Ascobolus immersus RN42</name>
    <dbReference type="NCBI Taxonomy" id="1160509"/>
    <lineage>
        <taxon>Eukaryota</taxon>
        <taxon>Fungi</taxon>
        <taxon>Dikarya</taxon>
        <taxon>Ascomycota</taxon>
        <taxon>Pezizomycotina</taxon>
        <taxon>Pezizomycetes</taxon>
        <taxon>Pezizales</taxon>
        <taxon>Ascobolaceae</taxon>
        <taxon>Ascobolus</taxon>
    </lineage>
</organism>
<dbReference type="InterPro" id="IPR050358">
    <property type="entry name" value="RSE1/DDB1/CFT1"/>
</dbReference>
<dbReference type="OrthoDB" id="6109at2759"/>
<dbReference type="InterPro" id="IPR018846">
    <property type="entry name" value="Beta-prop_RSE1/DDB1/CPSF1_1st"/>
</dbReference>
<sequence>MPEIYTELTQPTAVNTAIRLPFLSPNDDNLIIAKSTLLQIFRLVAYEDTSSVKPEADENIPAVPQGDGDQSLLGTEINIQRAPSKLTKLVLVGEYPLSGNVISLARVKPLTSKSGGDCLLIATKEAKVSLVEWDPSTNNLTTISIHYYEREEFKSSVTPESTVNYLTSDPGNRCVVLKFNFDMLAIIPFRQKEDEYLALEDDDEDMYDADSGEKTSPSMRKASDARPAGPERPYQPSFVVSAAQLDEAILHVVSISFLYEYREPTFGILYRQQQTTVGLLDSGRRDNVHYIIITLDLEQRASTPIISVPELPYDTFKIVPLRPPIGGSLLLGTNQLIHVDQAGKTIGVAVNLYARQTTSFLLADQCDLGLELEGSHLEMLDDEEGDMLMITKKGEAILVQFKMDGRSVSGIVLTRVDQEGVFGGRSSCMVGLGNRKLFVGSMEGDSRVISWRRKGERVKVTDSVKEEIAEEDAGDEYAFDDLDDLYGNSGSGAVTAVNSAFGAKAKGEYVFQVHDRLVNYGPFRDITFGKPAFPEDLAKRQKGNVSELEAVVTSGGAHPEDAGFTILRNHLSPQVIGRFDFPECQAMWTIRTRPAPKEGSIEADADTLTDEYDRFLIASKGEESLVFRVGDFFQEVTGTEFDPSALTVEASVLREGRRIIQCCETDIRCYDCDFQLIQILAVSDGLITDGMAEPTIISASFADPFVLVVLDNGSVIIYQCDEQTLELEAITVSEHVKTSKYTSGSLYKAKPGQFLPVNDDEERSQDHLCLLLSEAGTLEIHDLKTIHTNKAFFTTNNLPYLPKFLASSEKVVPSKPELKRQIDEVVMADLGDAVHKEPYLILRSSRDDIIMYKPYLFRKHLRFVKSSNSRVPLTSMEGVPLKQETEPGKKRIRPLKVLDDLRGYSAVFMPGNAPALVLKTAQSVPKLYPLSGPPVSSMTLFHTASADHGFIYIDSMDTVRVCLLPDFNYDNNWSAKKIQTKAQVHALAYYSPMNVYVVGTSKPTPFAGVTEGEVPAPADPSILLPMAATGSLHLYSPLTWTSVDSYEFSPIEVPMVIKCVDLEVSEQTKARKQLLAVGTGICKGEDVAARGCIYVFEVVEVVPEPGRPETNRKLKLIVKEEVKGVVSALCGINGFLLAVQGQKTMVRGLKEDNSLLPVAFMDMNMYVSVAKSLDSMVLFGDFMKGISLVGFSEEPYKMTMFGKDIENMSVMTADFLPDESQLFFLVADSENNIHVLQFAPEDAKTFLGTRLMRKASFATGLEISTLTMLPRTRHPTSPFFPKVDQTRAPPNPEYLVLATTLSGSLAMVTTIPESSYRRLNIVQSQIINGEEHAAGLNPKAFRSSTARQLEVGMRGVLDGGFLRRFVDLSEVRKNEIAGKARCEEADVRAELAEIEASVGYL</sequence>
<dbReference type="InterPro" id="IPR058543">
    <property type="entry name" value="Beta-prop_RSE1/DDB1/CPSF1_2nd"/>
</dbReference>
<dbReference type="PANTHER" id="PTHR10644">
    <property type="entry name" value="DNA REPAIR/RNA PROCESSING CPSF FAMILY"/>
    <property type="match status" value="1"/>
</dbReference>
<dbReference type="GO" id="GO:0005634">
    <property type="term" value="C:nucleus"/>
    <property type="evidence" value="ECO:0007669"/>
    <property type="project" value="UniProtKB-SubCell"/>
</dbReference>
<evidence type="ECO:0000259" key="5">
    <source>
        <dbReference type="Pfam" id="PF10433"/>
    </source>
</evidence>
<evidence type="ECO:0000313" key="8">
    <source>
        <dbReference type="Proteomes" id="UP000275078"/>
    </source>
</evidence>
<keyword evidence="2" id="KW-0539">Nucleus</keyword>
<gene>
    <name evidence="7" type="ORF">BJ508DRAFT_410087</name>
</gene>
<feature type="domain" description="RSE1/DDB1/CPSF1 C-terminal" evidence="4">
    <location>
        <begin position="1031"/>
        <end position="1366"/>
    </location>
</feature>
<dbReference type="InterPro" id="IPR015943">
    <property type="entry name" value="WD40/YVTN_repeat-like_dom_sf"/>
</dbReference>
<evidence type="ECO:0008006" key="9">
    <source>
        <dbReference type="Google" id="ProtNLM"/>
    </source>
</evidence>
<dbReference type="GO" id="GO:0003676">
    <property type="term" value="F:nucleic acid binding"/>
    <property type="evidence" value="ECO:0007669"/>
    <property type="project" value="InterPro"/>
</dbReference>
<keyword evidence="8" id="KW-1185">Reference proteome</keyword>
<dbReference type="InterPro" id="IPR004871">
    <property type="entry name" value="RSE1/DDB1/CPSF1_C"/>
</dbReference>
<feature type="compositionally biased region" description="Acidic residues" evidence="3">
    <location>
        <begin position="201"/>
        <end position="210"/>
    </location>
</feature>
<evidence type="ECO:0000259" key="6">
    <source>
        <dbReference type="Pfam" id="PF23726"/>
    </source>
</evidence>
<feature type="domain" description="RSE1/DDB1/CPSF1 first beta-propeller" evidence="5">
    <location>
        <begin position="77"/>
        <end position="462"/>
    </location>
</feature>
<name>A0A3N4IVB1_ASCIM</name>
<evidence type="ECO:0000256" key="2">
    <source>
        <dbReference type="ARBA" id="ARBA00023242"/>
    </source>
</evidence>
<feature type="region of interest" description="Disordered" evidence="3">
    <location>
        <begin position="201"/>
        <end position="233"/>
    </location>
</feature>
<evidence type="ECO:0000256" key="1">
    <source>
        <dbReference type="ARBA" id="ARBA00004123"/>
    </source>
</evidence>
<evidence type="ECO:0000313" key="7">
    <source>
        <dbReference type="EMBL" id="RPA88221.1"/>
    </source>
</evidence>
<accession>A0A3N4IVB1</accession>
<feature type="domain" description="RSE1/DDB1/CPSF1 second beta-propeller" evidence="6">
    <location>
        <begin position="573"/>
        <end position="963"/>
    </location>
</feature>
<comment type="subcellular location">
    <subcellularLocation>
        <location evidence="1">Nucleus</location>
    </subcellularLocation>
</comment>